<organism evidence="5 6">
    <name type="scientific">Prevotella pallens</name>
    <dbReference type="NCBI Taxonomy" id="60133"/>
    <lineage>
        <taxon>Bacteria</taxon>
        <taxon>Pseudomonadati</taxon>
        <taxon>Bacteroidota</taxon>
        <taxon>Bacteroidia</taxon>
        <taxon>Bacteroidales</taxon>
        <taxon>Prevotellaceae</taxon>
        <taxon>Prevotella</taxon>
    </lineage>
</organism>
<dbReference type="GeneID" id="78570652"/>
<dbReference type="PANTHER" id="PTHR44186">
    <property type="match status" value="1"/>
</dbReference>
<keyword evidence="2 3" id="KW-0802">TPR repeat</keyword>
<dbReference type="InterPro" id="IPR019734">
    <property type="entry name" value="TPR_rpt"/>
</dbReference>
<feature type="repeat" description="TPR" evidence="3">
    <location>
        <begin position="283"/>
        <end position="316"/>
    </location>
</feature>
<evidence type="ECO:0000256" key="1">
    <source>
        <dbReference type="ARBA" id="ARBA00022737"/>
    </source>
</evidence>
<dbReference type="GO" id="GO:0032259">
    <property type="term" value="P:methylation"/>
    <property type="evidence" value="ECO:0007669"/>
    <property type="project" value="UniProtKB-KW"/>
</dbReference>
<evidence type="ECO:0000256" key="2">
    <source>
        <dbReference type="ARBA" id="ARBA00022803"/>
    </source>
</evidence>
<keyword evidence="5" id="KW-0808">Transferase</keyword>
<evidence type="ECO:0000313" key="6">
    <source>
        <dbReference type="Proteomes" id="UP000254235"/>
    </source>
</evidence>
<feature type="repeat" description="TPR" evidence="3">
    <location>
        <begin position="213"/>
        <end position="246"/>
    </location>
</feature>
<dbReference type="GO" id="GO:0008168">
    <property type="term" value="F:methyltransferase activity"/>
    <property type="evidence" value="ECO:0007669"/>
    <property type="project" value="UniProtKB-KW"/>
</dbReference>
<dbReference type="Pfam" id="PF13176">
    <property type="entry name" value="TPR_7"/>
    <property type="match status" value="1"/>
</dbReference>
<dbReference type="Gene3D" id="1.25.40.10">
    <property type="entry name" value="Tetratricopeptide repeat domain"/>
    <property type="match status" value="1"/>
</dbReference>
<proteinExistence type="predicted"/>
<accession>A0A379F165</accession>
<feature type="compositionally biased region" description="Basic and acidic residues" evidence="4">
    <location>
        <begin position="398"/>
        <end position="412"/>
    </location>
</feature>
<name>A0A379F165_9BACT</name>
<protein>
    <submittedName>
        <fullName evidence="5">Predicted methyltransferase (Contains TPR repeat)</fullName>
    </submittedName>
</protein>
<sequence>MHGQKLKIKDKIILDEYFKSDSFKHILHKYEELCKNNVSSFLDSEELADIAEYYHIIGKDEEAKAAARYAINIFPGAIAPLCFMARCAMFIDKNIDKAKSIAEEILDKTDLDYYYLNAEIMIVQMKTEEANIYLLERFSYVAIEEQQNYIFDVASLFCDYALVEFAQKWLSLYEDVESPEYKELKVRILLWNGGGTESEEILNSLIDTNPYSTTYWNELAKYYFLNEKYEKSITASEYTLAINPKDEDALSNKANALYSIGNYKEAINYYKRLQKITVGGLRKSLNISIANAYLSENNIEEAFKYFTKAIDYSEKKEEIYIKMAISLMGNGYIREAYQIFSDYMENMSEDWNIGYACYARCCFELGLMEKYKKILEIAIKKNLIETEEVLADLYPEGSKPEEYPQLSPKERNVGTNSNFNNSTFPF</sequence>
<dbReference type="Proteomes" id="UP000254235">
    <property type="component" value="Unassembled WGS sequence"/>
</dbReference>
<reference evidence="5 6" key="1">
    <citation type="submission" date="2018-06" db="EMBL/GenBank/DDBJ databases">
        <authorList>
            <consortium name="Pathogen Informatics"/>
            <person name="Doyle S."/>
        </authorList>
    </citation>
    <scope>NUCLEOTIDE SEQUENCE [LARGE SCALE GENOMIC DNA]</scope>
    <source>
        <strain evidence="5 6">NCTC13043</strain>
    </source>
</reference>
<evidence type="ECO:0000313" key="5">
    <source>
        <dbReference type="EMBL" id="SUC12345.1"/>
    </source>
</evidence>
<dbReference type="RefSeq" id="WP_181792313.1">
    <property type="nucleotide sequence ID" value="NZ_UGTP01000001.1"/>
</dbReference>
<dbReference type="InterPro" id="IPR011990">
    <property type="entry name" value="TPR-like_helical_dom_sf"/>
</dbReference>
<dbReference type="PROSITE" id="PS50005">
    <property type="entry name" value="TPR"/>
    <property type="match status" value="2"/>
</dbReference>
<keyword evidence="5" id="KW-0489">Methyltransferase</keyword>
<dbReference type="AlphaFoldDB" id="A0A379F165"/>
<feature type="region of interest" description="Disordered" evidence="4">
    <location>
        <begin position="396"/>
        <end position="426"/>
    </location>
</feature>
<keyword evidence="1" id="KW-0677">Repeat</keyword>
<dbReference type="EMBL" id="UGTP01000001">
    <property type="protein sequence ID" value="SUC12345.1"/>
    <property type="molecule type" value="Genomic_DNA"/>
</dbReference>
<dbReference type="SUPFAM" id="SSF48452">
    <property type="entry name" value="TPR-like"/>
    <property type="match status" value="1"/>
</dbReference>
<evidence type="ECO:0000256" key="4">
    <source>
        <dbReference type="SAM" id="MobiDB-lite"/>
    </source>
</evidence>
<dbReference type="PANTHER" id="PTHR44186:SF1">
    <property type="entry name" value="BARDET-BIEDL SYNDROME 4 PROTEIN"/>
    <property type="match status" value="1"/>
</dbReference>
<feature type="compositionally biased region" description="Low complexity" evidence="4">
    <location>
        <begin position="415"/>
        <end position="426"/>
    </location>
</feature>
<evidence type="ECO:0000256" key="3">
    <source>
        <dbReference type="PROSITE-ProRule" id="PRU00339"/>
    </source>
</evidence>
<dbReference type="SMART" id="SM00028">
    <property type="entry name" value="TPR"/>
    <property type="match status" value="4"/>
</dbReference>
<gene>
    <name evidence="5" type="ORF">NCTC13043_00948</name>
</gene>